<dbReference type="GO" id="GO:0031419">
    <property type="term" value="F:cobalamin binding"/>
    <property type="evidence" value="ECO:0007669"/>
    <property type="project" value="InterPro"/>
</dbReference>
<name>A0A382WQ77_9ZZZZ</name>
<dbReference type="AlphaFoldDB" id="A0A382WQ77"/>
<evidence type="ECO:0000256" key="4">
    <source>
        <dbReference type="ARBA" id="ARBA00023004"/>
    </source>
</evidence>
<protein>
    <recommendedName>
        <fullName evidence="6">B12-binding domain-containing protein</fullName>
    </recommendedName>
</protein>
<reference evidence="7" key="1">
    <citation type="submission" date="2018-05" db="EMBL/GenBank/DDBJ databases">
        <authorList>
            <person name="Lanie J.A."/>
            <person name="Ng W.-L."/>
            <person name="Kazmierczak K.M."/>
            <person name="Andrzejewski T.M."/>
            <person name="Davidsen T.M."/>
            <person name="Wayne K.J."/>
            <person name="Tettelin H."/>
            <person name="Glass J.I."/>
            <person name="Rusch D."/>
            <person name="Podicherti R."/>
            <person name="Tsui H.-C.T."/>
            <person name="Winkler M.E."/>
        </authorList>
    </citation>
    <scope>NUCLEOTIDE SEQUENCE</scope>
</reference>
<evidence type="ECO:0000259" key="6">
    <source>
        <dbReference type="PROSITE" id="PS51332"/>
    </source>
</evidence>
<comment type="cofactor">
    <cofactor evidence="1">
        <name>[4Fe-4S] cluster</name>
        <dbReference type="ChEBI" id="CHEBI:49883"/>
    </cofactor>
</comment>
<dbReference type="InterPro" id="IPR036724">
    <property type="entry name" value="Cobalamin-bd_sf"/>
</dbReference>
<dbReference type="GO" id="GO:0003824">
    <property type="term" value="F:catalytic activity"/>
    <property type="evidence" value="ECO:0007669"/>
    <property type="project" value="InterPro"/>
</dbReference>
<dbReference type="PANTHER" id="PTHR43409:SF7">
    <property type="entry name" value="BLL1977 PROTEIN"/>
    <property type="match status" value="1"/>
</dbReference>
<dbReference type="Gene3D" id="3.40.50.280">
    <property type="entry name" value="Cobalamin-binding domain"/>
    <property type="match status" value="1"/>
</dbReference>
<dbReference type="GO" id="GO:0051536">
    <property type="term" value="F:iron-sulfur cluster binding"/>
    <property type="evidence" value="ECO:0007669"/>
    <property type="project" value="UniProtKB-KW"/>
</dbReference>
<dbReference type="GO" id="GO:0046872">
    <property type="term" value="F:metal ion binding"/>
    <property type="evidence" value="ECO:0007669"/>
    <property type="project" value="UniProtKB-KW"/>
</dbReference>
<keyword evidence="2" id="KW-0949">S-adenosyl-L-methionine</keyword>
<sequence length="271" mass="31003">MNFGGNQVPNQVIIDQVSSEKWDMIGIGGLTTTYSRIKELTSLIRKNAKDTIFVSGGGWASYNPTEILQLVPELDMICIGEGEITFSELYDEIDKGTRDFEKVNGLCLRDNNNFKFTNPRALIDDLNSIPYPAYHLLELDIYFRFSPEPKSIKSYNAKRRATTVWERGCPRGCTFCSHNGMSRIDLQNIYGEGDRKSGEKLVRISDKENDTFQLPARWPSPQYAIDNVKLLKEKYDVDFVSIMDENMTSNLKWTKEFCELYVKEGLTESVP</sequence>
<gene>
    <name evidence="7" type="ORF">METZ01_LOCUS413643</name>
</gene>
<evidence type="ECO:0000256" key="2">
    <source>
        <dbReference type="ARBA" id="ARBA00022691"/>
    </source>
</evidence>
<dbReference type="PANTHER" id="PTHR43409">
    <property type="entry name" value="ANAEROBIC MAGNESIUM-PROTOPORPHYRIN IX MONOMETHYL ESTER CYCLASE-RELATED"/>
    <property type="match status" value="1"/>
</dbReference>
<keyword evidence="4" id="KW-0408">Iron</keyword>
<feature type="domain" description="B12-binding" evidence="6">
    <location>
        <begin position="1"/>
        <end position="100"/>
    </location>
</feature>
<keyword evidence="3" id="KW-0479">Metal-binding</keyword>
<proteinExistence type="predicted"/>
<organism evidence="7">
    <name type="scientific">marine metagenome</name>
    <dbReference type="NCBI Taxonomy" id="408172"/>
    <lineage>
        <taxon>unclassified sequences</taxon>
        <taxon>metagenomes</taxon>
        <taxon>ecological metagenomes</taxon>
    </lineage>
</organism>
<evidence type="ECO:0000313" key="7">
    <source>
        <dbReference type="EMBL" id="SVD60789.1"/>
    </source>
</evidence>
<dbReference type="InterPro" id="IPR058240">
    <property type="entry name" value="rSAM_sf"/>
</dbReference>
<evidence type="ECO:0000256" key="3">
    <source>
        <dbReference type="ARBA" id="ARBA00022723"/>
    </source>
</evidence>
<feature type="non-terminal residue" evidence="7">
    <location>
        <position position="271"/>
    </location>
</feature>
<accession>A0A382WQ77</accession>
<dbReference type="Pfam" id="PF02310">
    <property type="entry name" value="B12-binding"/>
    <property type="match status" value="1"/>
</dbReference>
<dbReference type="SUPFAM" id="SSF102114">
    <property type="entry name" value="Radical SAM enzymes"/>
    <property type="match status" value="1"/>
</dbReference>
<keyword evidence="5" id="KW-0411">Iron-sulfur</keyword>
<dbReference type="InterPro" id="IPR051198">
    <property type="entry name" value="BchE-like"/>
</dbReference>
<dbReference type="PROSITE" id="PS51332">
    <property type="entry name" value="B12_BINDING"/>
    <property type="match status" value="1"/>
</dbReference>
<evidence type="ECO:0000256" key="5">
    <source>
        <dbReference type="ARBA" id="ARBA00023014"/>
    </source>
</evidence>
<dbReference type="SUPFAM" id="SSF52242">
    <property type="entry name" value="Cobalamin (vitamin B12)-binding domain"/>
    <property type="match status" value="1"/>
</dbReference>
<dbReference type="EMBL" id="UINC01161537">
    <property type="protein sequence ID" value="SVD60789.1"/>
    <property type="molecule type" value="Genomic_DNA"/>
</dbReference>
<dbReference type="SFLD" id="SFLDG01082">
    <property type="entry name" value="B12-binding_domain_containing"/>
    <property type="match status" value="1"/>
</dbReference>
<dbReference type="InterPro" id="IPR007197">
    <property type="entry name" value="rSAM"/>
</dbReference>
<dbReference type="SFLD" id="SFLDS00029">
    <property type="entry name" value="Radical_SAM"/>
    <property type="match status" value="1"/>
</dbReference>
<evidence type="ECO:0000256" key="1">
    <source>
        <dbReference type="ARBA" id="ARBA00001966"/>
    </source>
</evidence>
<dbReference type="InterPro" id="IPR006158">
    <property type="entry name" value="Cobalamin-bd"/>
</dbReference>